<keyword evidence="3" id="KW-1185">Reference proteome</keyword>
<dbReference type="RefSeq" id="WP_212966559.1">
    <property type="nucleotide sequence ID" value="NZ_BORB01000021.1"/>
</dbReference>
<dbReference type="Gene3D" id="3.40.50.1820">
    <property type="entry name" value="alpha/beta hydrolase"/>
    <property type="match status" value="1"/>
</dbReference>
<dbReference type="Pfam" id="PF12146">
    <property type="entry name" value="Hydrolase_4"/>
    <property type="match status" value="1"/>
</dbReference>
<protein>
    <submittedName>
        <fullName evidence="2">Lysophospholipase</fullName>
    </submittedName>
</protein>
<sequence>MYITGHFSGYDGVKLFYRGWIPQEPRGFLILIHGAGEHSGRYSHIGEICMKHQLGVLAPDLRGFGKSGGPRGHVNKFTDYLDDLNQLIESFQVRYNSAPLFIFGHSLGGLIAIRYGQIYPHKANGFILSSPALQIRFPLPVFLKKSLEFFSWISPNLSIRPFKWMGVLKKIRRFDHYLPEPDLEIIEDPLFTFEYTPRWLTELIHSGIHALLDTAKFRFPLLCLYDQQDPIVHPDSILRFWDSISIQDKKYIMFEDGLHRRWHANHCEHAIENVMTWLTPRL</sequence>
<gene>
    <name evidence="2" type="ORF">J8TS2_26320</name>
</gene>
<feature type="domain" description="Serine aminopeptidase S33" evidence="1">
    <location>
        <begin position="23"/>
        <end position="260"/>
    </location>
</feature>
<dbReference type="InterPro" id="IPR051044">
    <property type="entry name" value="MAG_DAG_Lipase"/>
</dbReference>
<dbReference type="SUPFAM" id="SSF53474">
    <property type="entry name" value="alpha/beta-Hydrolases"/>
    <property type="match status" value="1"/>
</dbReference>
<comment type="caution">
    <text evidence="2">The sequence shown here is derived from an EMBL/GenBank/DDBJ whole genome shotgun (WGS) entry which is preliminary data.</text>
</comment>
<evidence type="ECO:0000313" key="3">
    <source>
        <dbReference type="Proteomes" id="UP000679950"/>
    </source>
</evidence>
<dbReference type="InterPro" id="IPR000073">
    <property type="entry name" value="AB_hydrolase_1"/>
</dbReference>
<reference evidence="2 3" key="1">
    <citation type="submission" date="2021-03" db="EMBL/GenBank/DDBJ databases">
        <title>Antimicrobial resistance genes in bacteria isolated from Japanese honey, and their potential for conferring macrolide and lincosamide resistance in the American foulbrood pathogen Paenibacillus larvae.</title>
        <authorList>
            <person name="Okamoto M."/>
            <person name="Kumagai M."/>
            <person name="Kanamori H."/>
            <person name="Takamatsu D."/>
        </authorList>
    </citation>
    <scope>NUCLEOTIDE SEQUENCE [LARGE SCALE GENOMIC DNA]</scope>
    <source>
        <strain evidence="2 3">J8TS2</strain>
    </source>
</reference>
<organism evidence="2 3">
    <name type="scientific">Lederbergia ruris</name>
    <dbReference type="NCBI Taxonomy" id="217495"/>
    <lineage>
        <taxon>Bacteria</taxon>
        <taxon>Bacillati</taxon>
        <taxon>Bacillota</taxon>
        <taxon>Bacilli</taxon>
        <taxon>Bacillales</taxon>
        <taxon>Bacillaceae</taxon>
        <taxon>Lederbergia</taxon>
    </lineage>
</organism>
<dbReference type="PRINTS" id="PR00111">
    <property type="entry name" value="ABHYDROLASE"/>
</dbReference>
<accession>A0ABQ4KK28</accession>
<dbReference type="InterPro" id="IPR029058">
    <property type="entry name" value="AB_hydrolase_fold"/>
</dbReference>
<dbReference type="InterPro" id="IPR022742">
    <property type="entry name" value="Hydrolase_4"/>
</dbReference>
<dbReference type="Proteomes" id="UP000679950">
    <property type="component" value="Unassembled WGS sequence"/>
</dbReference>
<dbReference type="EMBL" id="BORB01000021">
    <property type="protein sequence ID" value="GIN58313.1"/>
    <property type="molecule type" value="Genomic_DNA"/>
</dbReference>
<proteinExistence type="predicted"/>
<name>A0ABQ4KK28_9BACI</name>
<evidence type="ECO:0000313" key="2">
    <source>
        <dbReference type="EMBL" id="GIN58313.1"/>
    </source>
</evidence>
<dbReference type="PANTHER" id="PTHR11614">
    <property type="entry name" value="PHOSPHOLIPASE-RELATED"/>
    <property type="match status" value="1"/>
</dbReference>
<evidence type="ECO:0000259" key="1">
    <source>
        <dbReference type="Pfam" id="PF12146"/>
    </source>
</evidence>